<dbReference type="InterPro" id="IPR011021">
    <property type="entry name" value="Arrestin-like_N"/>
</dbReference>
<gene>
    <name evidence="5" type="ORF">WN48_10564</name>
</gene>
<evidence type="ECO:0000259" key="4">
    <source>
        <dbReference type="SMART" id="SM01017"/>
    </source>
</evidence>
<evidence type="ECO:0000256" key="2">
    <source>
        <dbReference type="ARBA" id="ARBA00022606"/>
    </source>
</evidence>
<dbReference type="SUPFAM" id="SSF81296">
    <property type="entry name" value="E set domains"/>
    <property type="match status" value="2"/>
</dbReference>
<dbReference type="Proteomes" id="UP000250275">
    <property type="component" value="Unassembled WGS sequence"/>
</dbReference>
<dbReference type="InterPro" id="IPR017864">
    <property type="entry name" value="Arrestin_CS"/>
</dbReference>
<evidence type="ECO:0000313" key="6">
    <source>
        <dbReference type="Proteomes" id="UP000250275"/>
    </source>
</evidence>
<sequence length="628" mass="69399">MDSEALEELDVTGTAFLYKIVIATLSTQSTTVVYKKCSPNGKISLYLGRRDYIDYLSGIESIDGVILLDQDYVDTGRKIWGQLVCSFRYGREEDEVMGLNFQKDLYLVSEQLFPTTKKLEDNLTRLQERLLRKLGPNAFPFTFKFPQSAPSSVTLQPGEDEAGEPCGVNYYVKIYSGDMETDITHKRSTVTMGIRKIQYAPTKQGRQPCTVVRKDFLLSPGDLELEVTLDKQLYHHGERIAVNVCVRNNSNKVVKKIKALVQQGIDVVIFQNGQFRTVIDAVETQDGCPINPGSNLTKVIYLKPELENNKHRRGIALDGRLKREESELASSTLLLSPDVRDSFGIVVSYAVKVKLYLGALSGELSAELPFILMRPKPVDRIKVVNADDLEVEDTTEENVKPISSIVVERGTETNVESNGDGAIRDSSYGGREGIAMEGDGAEIKLEREGVRSAGRLGWCVSQARDTRENGAVVASLIRRSLLELSGPVDDRNDDVKGKEEEEAAVERAGGREEASVGVSSSITTSGESPKEERRQWLIRYASDPLRRESLKNLDDIGAPDCTSGRLISSGHRDPVRREAARIWVQKSRNFDREASEGGTESTPTPGSPVFFARGRVKNDARAAGGGGH</sequence>
<evidence type="ECO:0000256" key="1">
    <source>
        <dbReference type="ARBA" id="ARBA00005298"/>
    </source>
</evidence>
<dbReference type="GO" id="GO:0016060">
    <property type="term" value="P:negative regulation of phospholipase C-activating phototransduction signaling pathway"/>
    <property type="evidence" value="ECO:0007669"/>
    <property type="project" value="UniProtKB-ARBA"/>
</dbReference>
<dbReference type="PANTHER" id="PTHR11792:SF16">
    <property type="entry name" value="PHOSRESTIN-2"/>
    <property type="match status" value="1"/>
</dbReference>
<dbReference type="EMBL" id="KQ767877">
    <property type="protein sequence ID" value="OAD53255.1"/>
    <property type="molecule type" value="Genomic_DNA"/>
</dbReference>
<keyword evidence="6" id="KW-1185">Reference proteome</keyword>
<dbReference type="AlphaFoldDB" id="A0A310SG72"/>
<comment type="similarity">
    <text evidence="1">Belongs to the arrestin family.</text>
</comment>
<dbReference type="Gene3D" id="2.60.40.640">
    <property type="match status" value="1"/>
</dbReference>
<dbReference type="GO" id="GO:0002031">
    <property type="term" value="P:G protein-coupled receptor internalization"/>
    <property type="evidence" value="ECO:0007669"/>
    <property type="project" value="TreeGrafter"/>
</dbReference>
<dbReference type="PROSITE" id="PS00295">
    <property type="entry name" value="ARRESTINS"/>
    <property type="match status" value="1"/>
</dbReference>
<protein>
    <submittedName>
        <fullName evidence="5">Phosrestin-2</fullName>
    </submittedName>
</protein>
<evidence type="ECO:0000256" key="3">
    <source>
        <dbReference type="SAM" id="MobiDB-lite"/>
    </source>
</evidence>
<reference evidence="5 6" key="1">
    <citation type="submission" date="2015-07" db="EMBL/GenBank/DDBJ databases">
        <title>The genome of Eufriesea mexicana.</title>
        <authorList>
            <person name="Pan H."/>
            <person name="Kapheim K."/>
        </authorList>
    </citation>
    <scope>NUCLEOTIDE SEQUENCE [LARGE SCALE GENOMIC DNA]</scope>
    <source>
        <strain evidence="5">0111107269</strain>
        <tissue evidence="5">Whole body</tissue>
    </source>
</reference>
<dbReference type="InterPro" id="IPR000698">
    <property type="entry name" value="Arrestin"/>
</dbReference>
<dbReference type="FunFam" id="2.60.40.840:FF:000002">
    <property type="entry name" value="Arrestin 3"/>
    <property type="match status" value="1"/>
</dbReference>
<dbReference type="GO" id="GO:0001664">
    <property type="term" value="F:G protein-coupled receptor binding"/>
    <property type="evidence" value="ECO:0007669"/>
    <property type="project" value="TreeGrafter"/>
</dbReference>
<dbReference type="PANTHER" id="PTHR11792">
    <property type="entry name" value="ARRESTIN"/>
    <property type="match status" value="1"/>
</dbReference>
<dbReference type="OrthoDB" id="298939at2759"/>
<dbReference type="Pfam" id="PF00339">
    <property type="entry name" value="Arrestin_N"/>
    <property type="match status" value="1"/>
</dbReference>
<organism evidence="5 6">
    <name type="scientific">Eufriesea mexicana</name>
    <dbReference type="NCBI Taxonomy" id="516756"/>
    <lineage>
        <taxon>Eukaryota</taxon>
        <taxon>Metazoa</taxon>
        <taxon>Ecdysozoa</taxon>
        <taxon>Arthropoda</taxon>
        <taxon>Hexapoda</taxon>
        <taxon>Insecta</taxon>
        <taxon>Pterygota</taxon>
        <taxon>Neoptera</taxon>
        <taxon>Endopterygota</taxon>
        <taxon>Hymenoptera</taxon>
        <taxon>Apocrita</taxon>
        <taxon>Aculeata</taxon>
        <taxon>Apoidea</taxon>
        <taxon>Anthophila</taxon>
        <taxon>Apidae</taxon>
        <taxon>Eufriesea</taxon>
    </lineage>
</organism>
<feature type="compositionally biased region" description="Low complexity" evidence="3">
    <location>
        <begin position="515"/>
        <end position="527"/>
    </location>
</feature>
<name>A0A310SG72_9HYME</name>
<dbReference type="PRINTS" id="PR00309">
    <property type="entry name" value="ARRESTIN"/>
</dbReference>
<dbReference type="InterPro" id="IPR014753">
    <property type="entry name" value="Arrestin_N"/>
</dbReference>
<dbReference type="GO" id="GO:0005737">
    <property type="term" value="C:cytoplasm"/>
    <property type="evidence" value="ECO:0007669"/>
    <property type="project" value="TreeGrafter"/>
</dbReference>
<dbReference type="GO" id="GO:0007165">
    <property type="term" value="P:signal transduction"/>
    <property type="evidence" value="ECO:0007669"/>
    <property type="project" value="InterPro"/>
</dbReference>
<dbReference type="InterPro" id="IPR014756">
    <property type="entry name" value="Ig_E-set"/>
</dbReference>
<feature type="region of interest" description="Disordered" evidence="3">
    <location>
        <begin position="487"/>
        <end position="533"/>
    </location>
</feature>
<accession>A0A310SG72</accession>
<dbReference type="Gene3D" id="2.60.40.840">
    <property type="match status" value="1"/>
</dbReference>
<feature type="compositionally biased region" description="Basic and acidic residues" evidence="3">
    <location>
        <begin position="488"/>
        <end position="514"/>
    </location>
</feature>
<feature type="region of interest" description="Disordered" evidence="3">
    <location>
        <begin position="587"/>
        <end position="628"/>
    </location>
</feature>
<evidence type="ECO:0000313" key="5">
    <source>
        <dbReference type="EMBL" id="OAD53255.1"/>
    </source>
</evidence>
<dbReference type="Pfam" id="PF02752">
    <property type="entry name" value="Arrestin_C"/>
    <property type="match status" value="1"/>
</dbReference>
<proteinExistence type="inferred from homology"/>
<dbReference type="SMART" id="SM01017">
    <property type="entry name" value="Arrestin_C"/>
    <property type="match status" value="1"/>
</dbReference>
<dbReference type="GO" id="GO:0007608">
    <property type="term" value="P:sensory perception of smell"/>
    <property type="evidence" value="ECO:0007669"/>
    <property type="project" value="UniProtKB-ARBA"/>
</dbReference>
<keyword evidence="2" id="KW-0716">Sensory transduction</keyword>
<dbReference type="GO" id="GO:0045494">
    <property type="term" value="P:photoreceptor cell maintenance"/>
    <property type="evidence" value="ECO:0007669"/>
    <property type="project" value="UniProtKB-ARBA"/>
</dbReference>
<dbReference type="GO" id="GO:0016028">
    <property type="term" value="C:rhabdomere"/>
    <property type="evidence" value="ECO:0007669"/>
    <property type="project" value="UniProtKB-ARBA"/>
</dbReference>
<feature type="domain" description="Arrestin C-terminal-like" evidence="4">
    <location>
        <begin position="219"/>
        <end position="377"/>
    </location>
</feature>
<dbReference type="InterPro" id="IPR014752">
    <property type="entry name" value="Arrestin-like_C"/>
</dbReference>
<dbReference type="InterPro" id="IPR011022">
    <property type="entry name" value="Arrestin_C-like"/>
</dbReference>